<feature type="region of interest" description="Disordered" evidence="1">
    <location>
        <begin position="94"/>
        <end position="122"/>
    </location>
</feature>
<evidence type="ECO:0000313" key="2">
    <source>
        <dbReference type="EMBL" id="KAJ1727006.1"/>
    </source>
</evidence>
<evidence type="ECO:0000256" key="1">
    <source>
        <dbReference type="SAM" id="MobiDB-lite"/>
    </source>
</evidence>
<reference evidence="2" key="1">
    <citation type="submission" date="2022-07" db="EMBL/GenBank/DDBJ databases">
        <title>Phylogenomic reconstructions and comparative analyses of Kickxellomycotina fungi.</title>
        <authorList>
            <person name="Reynolds N.K."/>
            <person name="Stajich J.E."/>
            <person name="Barry K."/>
            <person name="Grigoriev I.V."/>
            <person name="Crous P."/>
            <person name="Smith M.E."/>
        </authorList>
    </citation>
    <scope>NUCLEOTIDE SEQUENCE</scope>
    <source>
        <strain evidence="2">BCRC 34381</strain>
    </source>
</reference>
<dbReference type="Proteomes" id="UP001143981">
    <property type="component" value="Unassembled WGS sequence"/>
</dbReference>
<sequence length="122" mass="13162">MLIAAKETLGMYDDAVTHAKNRVLQIVEMQNDILPQHEIILLYAFSQFVMAMAVANEAQAAVNTALAQHTMACAISAAENAVVTCIDSAAAAAAASQNEQQSDEPPPMTWVPSEMELPAYRR</sequence>
<dbReference type="AlphaFoldDB" id="A0A9W7Y8J7"/>
<gene>
    <name evidence="2" type="ORF">LPJ61_004822</name>
</gene>
<organism evidence="2 3">
    <name type="scientific">Coemansia biformis</name>
    <dbReference type="NCBI Taxonomy" id="1286918"/>
    <lineage>
        <taxon>Eukaryota</taxon>
        <taxon>Fungi</taxon>
        <taxon>Fungi incertae sedis</taxon>
        <taxon>Zoopagomycota</taxon>
        <taxon>Kickxellomycotina</taxon>
        <taxon>Kickxellomycetes</taxon>
        <taxon>Kickxellales</taxon>
        <taxon>Kickxellaceae</taxon>
        <taxon>Coemansia</taxon>
    </lineage>
</organism>
<dbReference type="EMBL" id="JANBOI010001265">
    <property type="protein sequence ID" value="KAJ1727006.1"/>
    <property type="molecule type" value="Genomic_DNA"/>
</dbReference>
<keyword evidence="3" id="KW-1185">Reference proteome</keyword>
<proteinExistence type="predicted"/>
<protein>
    <submittedName>
        <fullName evidence="2">Uncharacterized protein</fullName>
    </submittedName>
</protein>
<comment type="caution">
    <text evidence="2">The sequence shown here is derived from an EMBL/GenBank/DDBJ whole genome shotgun (WGS) entry which is preliminary data.</text>
</comment>
<evidence type="ECO:0000313" key="3">
    <source>
        <dbReference type="Proteomes" id="UP001143981"/>
    </source>
</evidence>
<accession>A0A9W7Y8J7</accession>
<name>A0A9W7Y8J7_9FUNG</name>